<evidence type="ECO:0000313" key="3">
    <source>
        <dbReference type="Proteomes" id="UP000257559"/>
    </source>
</evidence>
<dbReference type="PANTHER" id="PTHR32294:SF5">
    <property type="entry name" value="DNA POLYMERASE III POLC-TYPE"/>
    <property type="match status" value="1"/>
</dbReference>
<protein>
    <submittedName>
        <fullName evidence="2">DNA polymerase III polC-type</fullName>
        <ecNumber evidence="2">2.7.7.7</ecNumber>
    </submittedName>
</protein>
<dbReference type="PANTHER" id="PTHR32294">
    <property type="entry name" value="DNA POLYMERASE III SUBUNIT ALPHA"/>
    <property type="match status" value="1"/>
</dbReference>
<sequence>MLKKDGHSIPFETFLGFNADKVPDIDLNFPGEFQANIHAEVRRLFGEKRTFRAGTISAIQEKTAYGYIKASNEDYHW</sequence>
<proteinExistence type="predicted"/>
<keyword evidence="3" id="KW-1185">Reference proteome</keyword>
<dbReference type="GO" id="GO:0008408">
    <property type="term" value="F:3'-5' exonuclease activity"/>
    <property type="evidence" value="ECO:0007669"/>
    <property type="project" value="InterPro"/>
</dbReference>
<keyword evidence="2" id="KW-0808">Transferase</keyword>
<dbReference type="GO" id="GO:0003887">
    <property type="term" value="F:DNA-directed DNA polymerase activity"/>
    <property type="evidence" value="ECO:0007669"/>
    <property type="project" value="UniProtKB-EC"/>
</dbReference>
<dbReference type="GO" id="GO:0006260">
    <property type="term" value="P:DNA replication"/>
    <property type="evidence" value="ECO:0007669"/>
    <property type="project" value="InterPro"/>
</dbReference>
<dbReference type="InterPro" id="IPR004805">
    <property type="entry name" value="DnaE2/DnaE/PolC"/>
</dbReference>
<dbReference type="EC" id="2.7.7.7" evidence="2"/>
<evidence type="ECO:0000259" key="1">
    <source>
        <dbReference type="Pfam" id="PF07733"/>
    </source>
</evidence>
<dbReference type="KEGG" id="medw:NCTC10132_01393"/>
<evidence type="ECO:0000313" key="2">
    <source>
        <dbReference type="EMBL" id="SYV98021.1"/>
    </source>
</evidence>
<dbReference type="InterPro" id="IPR011708">
    <property type="entry name" value="DNA_pol3_alpha_NTPase_dom"/>
</dbReference>
<feature type="non-terminal residue" evidence="2">
    <location>
        <position position="77"/>
    </location>
</feature>
<dbReference type="Proteomes" id="UP000257559">
    <property type="component" value="Chromosome"/>
</dbReference>
<dbReference type="AlphaFoldDB" id="A0A3B0QEK7"/>
<dbReference type="Gene3D" id="3.30.1900.20">
    <property type="match status" value="1"/>
</dbReference>
<accession>A0A3B0QEK7</accession>
<reference evidence="3" key="1">
    <citation type="submission" date="2018-06" db="EMBL/GenBank/DDBJ databases">
        <authorList>
            <consortium name="Pathogen Informatics"/>
        </authorList>
    </citation>
    <scope>NUCLEOTIDE SEQUENCE [LARGE SCALE GENOMIC DNA]</scope>
    <source>
        <strain evidence="3">NCTC10132</strain>
    </source>
</reference>
<organism evidence="2 3">
    <name type="scientific">Mycoplasmopsis edwardii</name>
    <dbReference type="NCBI Taxonomy" id="53558"/>
    <lineage>
        <taxon>Bacteria</taxon>
        <taxon>Bacillati</taxon>
        <taxon>Mycoplasmatota</taxon>
        <taxon>Mycoplasmoidales</taxon>
        <taxon>Metamycoplasmataceae</taxon>
        <taxon>Mycoplasmopsis</taxon>
    </lineage>
</organism>
<name>A0A3B0QEK7_9BACT</name>
<gene>
    <name evidence="2" type="primary">polC_3</name>
    <name evidence="2" type="ORF">NCTC10132_01393</name>
</gene>
<feature type="domain" description="Bacterial DNA polymerase III alpha subunit NTPase" evidence="1">
    <location>
        <begin position="7"/>
        <end position="65"/>
    </location>
</feature>
<keyword evidence="2" id="KW-0548">Nucleotidyltransferase</keyword>
<dbReference type="EMBL" id="LS991951">
    <property type="protein sequence ID" value="SYV98021.1"/>
    <property type="molecule type" value="Genomic_DNA"/>
</dbReference>
<dbReference type="Pfam" id="PF07733">
    <property type="entry name" value="DNA_pol3_alpha"/>
    <property type="match status" value="1"/>
</dbReference>